<feature type="domain" description="GST N-terminal" evidence="1">
    <location>
        <begin position="1"/>
        <end position="81"/>
    </location>
</feature>
<evidence type="ECO:0000259" key="1">
    <source>
        <dbReference type="PROSITE" id="PS50404"/>
    </source>
</evidence>
<dbReference type="CDD" id="cd03188">
    <property type="entry name" value="GST_C_Beta"/>
    <property type="match status" value="1"/>
</dbReference>
<dbReference type="SUPFAM" id="SSF47616">
    <property type="entry name" value="GST C-terminal domain-like"/>
    <property type="match status" value="1"/>
</dbReference>
<evidence type="ECO:0000313" key="4">
    <source>
        <dbReference type="Proteomes" id="UP000183400"/>
    </source>
</evidence>
<dbReference type="Gene3D" id="1.20.1050.10">
    <property type="match status" value="1"/>
</dbReference>
<organism evidence="3 4">
    <name type="scientific">Ruegeria halocynthiae</name>
    <dbReference type="NCBI Taxonomy" id="985054"/>
    <lineage>
        <taxon>Bacteria</taxon>
        <taxon>Pseudomonadati</taxon>
        <taxon>Pseudomonadota</taxon>
        <taxon>Alphaproteobacteria</taxon>
        <taxon>Rhodobacterales</taxon>
        <taxon>Roseobacteraceae</taxon>
        <taxon>Ruegeria</taxon>
    </lineage>
</organism>
<proteinExistence type="predicted"/>
<dbReference type="PANTHER" id="PTHR44051">
    <property type="entry name" value="GLUTATHIONE S-TRANSFERASE-RELATED"/>
    <property type="match status" value="1"/>
</dbReference>
<feature type="domain" description="GST C-terminal" evidence="2">
    <location>
        <begin position="87"/>
        <end position="200"/>
    </location>
</feature>
<dbReference type="Gene3D" id="3.40.30.10">
    <property type="entry name" value="Glutaredoxin"/>
    <property type="match status" value="1"/>
</dbReference>
<dbReference type="Proteomes" id="UP000183400">
    <property type="component" value="Unassembled WGS sequence"/>
</dbReference>
<keyword evidence="3" id="KW-0808">Transferase</keyword>
<dbReference type="AlphaFoldDB" id="A0A1H3F3W8"/>
<evidence type="ECO:0000259" key="2">
    <source>
        <dbReference type="PROSITE" id="PS50405"/>
    </source>
</evidence>
<dbReference type="InterPro" id="IPR036282">
    <property type="entry name" value="Glutathione-S-Trfase_C_sf"/>
</dbReference>
<dbReference type="SUPFAM" id="SSF52833">
    <property type="entry name" value="Thioredoxin-like"/>
    <property type="match status" value="1"/>
</dbReference>
<keyword evidence="4" id="KW-1185">Reference proteome</keyword>
<dbReference type="OrthoDB" id="7583243at2"/>
<sequence>MRLYYFPDACSLVINIVLRAAKMRFELIEVDYVTRQLRDGSDYSRINPMAYVPALQLSDGRCLTEVIAIIDWIDFVAPEAGLLGAQGTHKRQEAMIWLAYVGTEIHKSFSPLFRPGTPQEFLAPGQRHLEIRLSMAEQKLSEQSSLCADTHTAADYYLYVMSRWMGDSGLCARDWPAIQAHATRIESLGFVQDALASDIR</sequence>
<dbReference type="InterPro" id="IPR036249">
    <property type="entry name" value="Thioredoxin-like_sf"/>
</dbReference>
<dbReference type="RefSeq" id="WP_074739115.1">
    <property type="nucleotide sequence ID" value="NZ_FNNP01000013.1"/>
</dbReference>
<dbReference type="CDD" id="cd03057">
    <property type="entry name" value="GST_N_Beta"/>
    <property type="match status" value="1"/>
</dbReference>
<accession>A0A1H3F3W8</accession>
<dbReference type="InterPro" id="IPR010987">
    <property type="entry name" value="Glutathione-S-Trfase_C-like"/>
</dbReference>
<dbReference type="PROSITE" id="PS50405">
    <property type="entry name" value="GST_CTER"/>
    <property type="match status" value="1"/>
</dbReference>
<gene>
    <name evidence="3" type="ORF">SAMN05444358_1139</name>
</gene>
<dbReference type="STRING" id="985054.SAMN05444358_1139"/>
<reference evidence="4" key="1">
    <citation type="submission" date="2016-10" db="EMBL/GenBank/DDBJ databases">
        <authorList>
            <person name="Varghese N."/>
            <person name="Submissions S."/>
        </authorList>
    </citation>
    <scope>NUCLEOTIDE SEQUENCE [LARGE SCALE GENOMIC DNA]</scope>
    <source>
        <strain evidence="4">DSM 27839</strain>
    </source>
</reference>
<dbReference type="GO" id="GO:0016740">
    <property type="term" value="F:transferase activity"/>
    <property type="evidence" value="ECO:0007669"/>
    <property type="project" value="UniProtKB-KW"/>
</dbReference>
<protein>
    <submittedName>
        <fullName evidence="3">Glutathione S-transferase</fullName>
    </submittedName>
</protein>
<dbReference type="Pfam" id="PF13409">
    <property type="entry name" value="GST_N_2"/>
    <property type="match status" value="1"/>
</dbReference>
<dbReference type="EMBL" id="FNNP01000013">
    <property type="protein sequence ID" value="SDX84889.1"/>
    <property type="molecule type" value="Genomic_DNA"/>
</dbReference>
<evidence type="ECO:0000313" key="3">
    <source>
        <dbReference type="EMBL" id="SDX84889.1"/>
    </source>
</evidence>
<dbReference type="PROSITE" id="PS50404">
    <property type="entry name" value="GST_NTER"/>
    <property type="match status" value="1"/>
</dbReference>
<name>A0A1H3F3W8_9RHOB</name>
<dbReference type="PANTHER" id="PTHR44051:SF8">
    <property type="entry name" value="GLUTATHIONE S-TRANSFERASE GSTA"/>
    <property type="match status" value="1"/>
</dbReference>
<dbReference type="InterPro" id="IPR004045">
    <property type="entry name" value="Glutathione_S-Trfase_N"/>
</dbReference>